<accession>A0AAD8Y3E5</accession>
<proteinExistence type="predicted"/>
<evidence type="ECO:0000313" key="2">
    <source>
        <dbReference type="Proteomes" id="UP001224775"/>
    </source>
</evidence>
<comment type="caution">
    <text evidence="1">The sequence shown here is derived from an EMBL/GenBank/DDBJ whole genome shotgun (WGS) entry which is preliminary data.</text>
</comment>
<name>A0AAD8Y3E5_9STRA</name>
<reference evidence="1" key="1">
    <citation type="submission" date="2023-06" db="EMBL/GenBank/DDBJ databases">
        <title>Survivors Of The Sea: Transcriptome response of Skeletonema marinoi to long-term dormancy.</title>
        <authorList>
            <person name="Pinder M.I.M."/>
            <person name="Kourtchenko O."/>
            <person name="Robertson E.K."/>
            <person name="Larsson T."/>
            <person name="Maumus F."/>
            <person name="Osuna-Cruz C.M."/>
            <person name="Vancaester E."/>
            <person name="Stenow R."/>
            <person name="Vandepoele K."/>
            <person name="Ploug H."/>
            <person name="Bruchert V."/>
            <person name="Godhe A."/>
            <person name="Topel M."/>
        </authorList>
    </citation>
    <scope>NUCLEOTIDE SEQUENCE</scope>
    <source>
        <strain evidence="1">R05AC</strain>
    </source>
</reference>
<dbReference type="AlphaFoldDB" id="A0AAD8Y3E5"/>
<keyword evidence="2" id="KW-1185">Reference proteome</keyword>
<gene>
    <name evidence="1" type="ORF">QTG54_010252</name>
</gene>
<dbReference type="Proteomes" id="UP001224775">
    <property type="component" value="Unassembled WGS sequence"/>
</dbReference>
<dbReference type="EMBL" id="JATAAI010000019">
    <property type="protein sequence ID" value="KAK1738936.1"/>
    <property type="molecule type" value="Genomic_DNA"/>
</dbReference>
<organism evidence="1 2">
    <name type="scientific">Skeletonema marinoi</name>
    <dbReference type="NCBI Taxonomy" id="267567"/>
    <lineage>
        <taxon>Eukaryota</taxon>
        <taxon>Sar</taxon>
        <taxon>Stramenopiles</taxon>
        <taxon>Ochrophyta</taxon>
        <taxon>Bacillariophyta</taxon>
        <taxon>Coscinodiscophyceae</taxon>
        <taxon>Thalassiosirophycidae</taxon>
        <taxon>Thalassiosirales</taxon>
        <taxon>Skeletonemataceae</taxon>
        <taxon>Skeletonema</taxon>
        <taxon>Skeletonema marinoi-dohrnii complex</taxon>
    </lineage>
</organism>
<sequence>MILVNLATHCKSIATEHKRTTIIAMKTPKKPRDNRLRECFQITTIEGVGERVICLHCSDYDRTLTKFNATKARNHLTDQCVGVNEEMREMFRQSTQAAKKQKTEMGLTHATMDDIITMPALPSTSLAMTTKEKKRKTISNRQSLVYLSFYLESTSIIVTAPVEKGELILHLAFPRNQLNLKFNAETNLEGAAVVIDGFMNKNEGSWSASMRKVGAAENLGTAGDYCQWQLESVSRMDQVKQILKSLVMI</sequence>
<evidence type="ECO:0000313" key="1">
    <source>
        <dbReference type="EMBL" id="KAK1738936.1"/>
    </source>
</evidence>
<protein>
    <submittedName>
        <fullName evidence="1">Uncharacterized protein</fullName>
    </submittedName>
</protein>